<dbReference type="Gene3D" id="3.90.870.10">
    <property type="entry name" value="DHBP synthase"/>
    <property type="match status" value="1"/>
</dbReference>
<dbReference type="PANTHER" id="PTHR42828:SF3">
    <property type="entry name" value="THREONYLCARBAMOYL-AMP SYNTHASE"/>
    <property type="match status" value="1"/>
</dbReference>
<organism evidence="2 3">
    <name type="scientific">Halopseudomonas laoshanensis</name>
    <dbReference type="NCBI Taxonomy" id="2268758"/>
    <lineage>
        <taxon>Bacteria</taxon>
        <taxon>Pseudomonadati</taxon>
        <taxon>Pseudomonadota</taxon>
        <taxon>Gammaproteobacteria</taxon>
        <taxon>Pseudomonadales</taxon>
        <taxon>Pseudomonadaceae</taxon>
        <taxon>Halopseudomonas</taxon>
    </lineage>
</organism>
<dbReference type="InterPro" id="IPR017945">
    <property type="entry name" value="DHBP_synth_RibB-like_a/b_dom"/>
</dbReference>
<dbReference type="GO" id="GO:0003725">
    <property type="term" value="F:double-stranded RNA binding"/>
    <property type="evidence" value="ECO:0007669"/>
    <property type="project" value="InterPro"/>
</dbReference>
<name>A0A7V7GVC1_9GAMM</name>
<proteinExistence type="predicted"/>
<protein>
    <submittedName>
        <fullName evidence="2">Threonylcarbamoyl-AMP synthase</fullName>
    </submittedName>
</protein>
<keyword evidence="3" id="KW-1185">Reference proteome</keyword>
<reference evidence="2 3" key="1">
    <citation type="submission" date="2018-07" db="EMBL/GenBank/DDBJ databases">
        <title>Pseudomonas laoshanensis sp. nov., isolated from soil.</title>
        <authorList>
            <person name="Sun J."/>
            <person name="Yu L."/>
            <person name="Wang M."/>
            <person name="Zhang C."/>
        </authorList>
    </citation>
    <scope>NUCLEOTIDE SEQUENCE [LARGE SCALE GENOMIC DNA]</scope>
    <source>
        <strain evidence="2 3">Y22</strain>
    </source>
</reference>
<dbReference type="Proteomes" id="UP000463138">
    <property type="component" value="Unassembled WGS sequence"/>
</dbReference>
<sequence length="212" mass="23593">MSQYFHIHPENPQARLIRQAVEIIRQGGVIAYPTDSAYALGCHLGDKDALERIRRLRQLDDKHNFTLICRDLSELGVYAKVDNPTFRLLKANTPGPYTFILHATGEVPRRLLHPKRRTIGIRIPQHQITLALLEALGEPLMSVTLMMPEDNLPLTDPEMIRDRIGKQLDLIIDGGACNVEPTTVVSLLEQQPEVQRVGLGDPAPFGGAPGTD</sequence>
<dbReference type="OrthoDB" id="9781656at2"/>
<gene>
    <name evidence="2" type="ORF">DT594_01470</name>
</gene>
<dbReference type="InterPro" id="IPR052532">
    <property type="entry name" value="SUA5_domain"/>
</dbReference>
<dbReference type="SUPFAM" id="SSF55821">
    <property type="entry name" value="YrdC/RibB"/>
    <property type="match status" value="1"/>
</dbReference>
<evidence type="ECO:0000313" key="3">
    <source>
        <dbReference type="Proteomes" id="UP000463138"/>
    </source>
</evidence>
<dbReference type="RefSeq" id="WP_149331051.1">
    <property type="nucleotide sequence ID" value="NZ_JBHOFR010000004.1"/>
</dbReference>
<dbReference type="NCBIfam" id="TIGR00057">
    <property type="entry name" value="L-threonylcarbamoyladenylate synthase"/>
    <property type="match status" value="1"/>
</dbReference>
<dbReference type="InterPro" id="IPR006070">
    <property type="entry name" value="Sua5-like_dom"/>
</dbReference>
<dbReference type="AlphaFoldDB" id="A0A7V7GVC1"/>
<dbReference type="PROSITE" id="PS51163">
    <property type="entry name" value="YRDC"/>
    <property type="match status" value="1"/>
</dbReference>
<accession>A0A7V7GVC1</accession>
<dbReference type="Pfam" id="PF01300">
    <property type="entry name" value="Sua5_yciO_yrdC"/>
    <property type="match status" value="1"/>
</dbReference>
<dbReference type="EMBL" id="QOVF01000001">
    <property type="protein sequence ID" value="KAA0696063.1"/>
    <property type="molecule type" value="Genomic_DNA"/>
</dbReference>
<evidence type="ECO:0000259" key="1">
    <source>
        <dbReference type="PROSITE" id="PS51163"/>
    </source>
</evidence>
<dbReference type="PANTHER" id="PTHR42828">
    <property type="entry name" value="DHBP SYNTHASE RIBB-LIKE ALPHA/BETA DOMAIN-CONTAINING PROTEIN"/>
    <property type="match status" value="1"/>
</dbReference>
<comment type="caution">
    <text evidence="2">The sequence shown here is derived from an EMBL/GenBank/DDBJ whole genome shotgun (WGS) entry which is preliminary data.</text>
</comment>
<evidence type="ECO:0000313" key="2">
    <source>
        <dbReference type="EMBL" id="KAA0696063.1"/>
    </source>
</evidence>
<feature type="domain" description="YrdC-like" evidence="1">
    <location>
        <begin position="14"/>
        <end position="200"/>
    </location>
</feature>